<gene>
    <name evidence="1" type="ORF">H9779_03135</name>
</gene>
<comment type="caution">
    <text evidence="1">The sequence shown here is derived from an EMBL/GenBank/DDBJ whole genome shotgun (WGS) entry which is preliminary data.</text>
</comment>
<dbReference type="SUPFAM" id="SSF52141">
    <property type="entry name" value="Uracil-DNA glycosylase-like"/>
    <property type="match status" value="1"/>
</dbReference>
<evidence type="ECO:0000313" key="2">
    <source>
        <dbReference type="Proteomes" id="UP000824259"/>
    </source>
</evidence>
<accession>A0A9D2IBU5</accession>
<dbReference type="Gene3D" id="3.40.470.10">
    <property type="entry name" value="Uracil-DNA glycosylase-like domain"/>
    <property type="match status" value="1"/>
</dbReference>
<protein>
    <submittedName>
        <fullName evidence="1">Uracil-DNA glycosylase family protein</fullName>
    </submittedName>
</protein>
<dbReference type="Proteomes" id="UP000824259">
    <property type="component" value="Unassembled WGS sequence"/>
</dbReference>
<dbReference type="CDD" id="cd10032">
    <property type="entry name" value="UDG-F6_HDG"/>
    <property type="match status" value="1"/>
</dbReference>
<dbReference type="AlphaFoldDB" id="A0A9D2IBU5"/>
<sequence length="191" mass="22187">MTPERHPWEPFLPAHTHLLMLGSFPPQRKRWSMEFYYPNLQNDMWRIFGHLFFGERNHFLTTDRKAFDKGRIEAFLKEKGVALYDTSEEVIRLKDNASDNFLQVVREVDLRVLLQRIPGCRTVAATGGKAAETAAQILGCSVPAVGEYAEFSDAGETMRLYRMPSTSRAYARPMEWKAEYYRRMFTQIGIL</sequence>
<reference evidence="1" key="2">
    <citation type="submission" date="2021-04" db="EMBL/GenBank/DDBJ databases">
        <authorList>
            <person name="Gilroy R."/>
        </authorList>
    </citation>
    <scope>NUCLEOTIDE SEQUENCE</scope>
    <source>
        <strain evidence="1">CHK169-11906</strain>
    </source>
</reference>
<proteinExistence type="predicted"/>
<reference evidence="1" key="1">
    <citation type="journal article" date="2021" name="PeerJ">
        <title>Extensive microbial diversity within the chicken gut microbiome revealed by metagenomics and culture.</title>
        <authorList>
            <person name="Gilroy R."/>
            <person name="Ravi A."/>
            <person name="Getino M."/>
            <person name="Pursley I."/>
            <person name="Horton D.L."/>
            <person name="Alikhan N.F."/>
            <person name="Baker D."/>
            <person name="Gharbi K."/>
            <person name="Hall N."/>
            <person name="Watson M."/>
            <person name="Adriaenssens E.M."/>
            <person name="Foster-Nyarko E."/>
            <person name="Jarju S."/>
            <person name="Secka A."/>
            <person name="Antonio M."/>
            <person name="Oren A."/>
            <person name="Chaudhuri R.R."/>
            <person name="La Ragione R."/>
            <person name="Hildebrand F."/>
            <person name="Pallen M.J."/>
        </authorList>
    </citation>
    <scope>NUCLEOTIDE SEQUENCE</scope>
    <source>
        <strain evidence="1">CHK169-11906</strain>
    </source>
</reference>
<name>A0A9D2IBU5_9BACT</name>
<evidence type="ECO:0000313" key="1">
    <source>
        <dbReference type="EMBL" id="HJA98579.1"/>
    </source>
</evidence>
<dbReference type="InterPro" id="IPR036895">
    <property type="entry name" value="Uracil-DNA_glycosylase-like_sf"/>
</dbReference>
<dbReference type="EMBL" id="DWYR01000009">
    <property type="protein sequence ID" value="HJA98579.1"/>
    <property type="molecule type" value="Genomic_DNA"/>
</dbReference>
<organism evidence="1 2">
    <name type="scientific">Candidatus Alistipes avicola</name>
    <dbReference type="NCBI Taxonomy" id="2838432"/>
    <lineage>
        <taxon>Bacteria</taxon>
        <taxon>Pseudomonadati</taxon>
        <taxon>Bacteroidota</taxon>
        <taxon>Bacteroidia</taxon>
        <taxon>Bacteroidales</taxon>
        <taxon>Rikenellaceae</taxon>
        <taxon>Alistipes</taxon>
    </lineage>
</organism>